<protein>
    <submittedName>
        <fullName evidence="1">IS66 family insertion sequence element accessory protein TnpB</fullName>
    </submittedName>
</protein>
<sequence>MFFDYDSYSYYVRPGFTDARKSFRTLSCIVDEEMNLDSRAKAMFIFCNKARNTLKILVWDNGYWVLTKRLEKGSFAWPSNDDEAISITKEDIKRIIQGEDIFRRLPQMARKIIY</sequence>
<dbReference type="EMBL" id="VUNN01000038">
    <property type="protein sequence ID" value="MSU07323.1"/>
    <property type="molecule type" value="Genomic_DNA"/>
</dbReference>
<organism evidence="1 2">
    <name type="scientific">Bullifex porci</name>
    <dbReference type="NCBI Taxonomy" id="2606638"/>
    <lineage>
        <taxon>Bacteria</taxon>
        <taxon>Pseudomonadati</taxon>
        <taxon>Spirochaetota</taxon>
        <taxon>Spirochaetia</taxon>
        <taxon>Spirochaetales</taxon>
        <taxon>Spirochaetaceae</taxon>
        <taxon>Bullifex</taxon>
    </lineage>
</organism>
<dbReference type="AlphaFoldDB" id="A0A7X2PF83"/>
<dbReference type="InterPro" id="IPR008878">
    <property type="entry name" value="Transposase_IS66_Orf2"/>
</dbReference>
<dbReference type="RefSeq" id="WP_154426980.1">
    <property type="nucleotide sequence ID" value="NZ_VUNN01000038.1"/>
</dbReference>
<comment type="caution">
    <text evidence="1">The sequence shown here is derived from an EMBL/GenBank/DDBJ whole genome shotgun (WGS) entry which is preliminary data.</text>
</comment>
<dbReference type="PANTHER" id="PTHR36455">
    <property type="match status" value="1"/>
</dbReference>
<proteinExistence type="predicted"/>
<dbReference type="Pfam" id="PF05717">
    <property type="entry name" value="TnpB_IS66"/>
    <property type="match status" value="1"/>
</dbReference>
<reference evidence="1 2" key="1">
    <citation type="submission" date="2019-08" db="EMBL/GenBank/DDBJ databases">
        <title>In-depth cultivation of the pig gut microbiome towards novel bacterial diversity and tailored functional studies.</title>
        <authorList>
            <person name="Wylensek D."/>
            <person name="Hitch T.C.A."/>
            <person name="Clavel T."/>
        </authorList>
    </citation>
    <scope>NUCLEOTIDE SEQUENCE [LARGE SCALE GENOMIC DNA]</scope>
    <source>
        <strain evidence="1 2">NM-380-WT-3C1</strain>
    </source>
</reference>
<keyword evidence="2" id="KW-1185">Reference proteome</keyword>
<accession>A0A7X2PF83</accession>
<dbReference type="PANTHER" id="PTHR36455:SF1">
    <property type="entry name" value="BLR8292 PROTEIN"/>
    <property type="match status" value="1"/>
</dbReference>
<evidence type="ECO:0000313" key="2">
    <source>
        <dbReference type="Proteomes" id="UP000460549"/>
    </source>
</evidence>
<dbReference type="Proteomes" id="UP000460549">
    <property type="component" value="Unassembled WGS sequence"/>
</dbReference>
<dbReference type="NCBIfam" id="NF033819">
    <property type="entry name" value="IS66_TnpB"/>
    <property type="match status" value="1"/>
</dbReference>
<gene>
    <name evidence="1" type="primary">tnpB</name>
    <name evidence="1" type="ORF">FYJ80_11245</name>
</gene>
<name>A0A7X2PF83_9SPIO</name>
<evidence type="ECO:0000313" key="1">
    <source>
        <dbReference type="EMBL" id="MSU07323.1"/>
    </source>
</evidence>